<dbReference type="InterPro" id="IPR036237">
    <property type="entry name" value="Xyl_isomerase-like_sf"/>
</dbReference>
<dbReference type="OrthoDB" id="9815124at2"/>
<comment type="caution">
    <text evidence="2">The sequence shown here is derived from an EMBL/GenBank/DDBJ whole genome shotgun (WGS) entry which is preliminary data.</text>
</comment>
<dbReference type="PANTHER" id="PTHR12110:SF41">
    <property type="entry name" value="INOSOSE DEHYDRATASE"/>
    <property type="match status" value="1"/>
</dbReference>
<dbReference type="EMBL" id="VSDO01000001">
    <property type="protein sequence ID" value="TYA14205.1"/>
    <property type="molecule type" value="Genomic_DNA"/>
</dbReference>
<dbReference type="GO" id="GO:0016853">
    <property type="term" value="F:isomerase activity"/>
    <property type="evidence" value="ECO:0007669"/>
    <property type="project" value="UniProtKB-KW"/>
</dbReference>
<dbReference type="PANTHER" id="PTHR12110">
    <property type="entry name" value="HYDROXYPYRUVATE ISOMERASE"/>
    <property type="match status" value="1"/>
</dbReference>
<proteinExistence type="predicted"/>
<accession>A0A5D0D053</accession>
<evidence type="ECO:0000313" key="2">
    <source>
        <dbReference type="EMBL" id="TYA14205.1"/>
    </source>
</evidence>
<dbReference type="Proteomes" id="UP000325218">
    <property type="component" value="Unassembled WGS sequence"/>
</dbReference>
<sequence length="290" mass="32653">MLDHSEADGWNRGKEPDLKFSFCSTGLKEEPLENVLNLAEEIGLQGVELWAGHIRGFLDGGGSLSQLRTLLEQRRLHVPAISEYTCFSKGKQESASELRRIRTAAVWARELGCPRIRSFAGHRPSRSVLAEEWDAVVSGLTEAAKICRSEGVRLAVEIHNNTLADTAESLAALVRDIPAPGIELIYDGFNLFVDHLDPVPVLKRFFTDIGHVHFKDYHWNHEDWSRSEPVPIFQGDADHKTIFRTLLELGYGGFISFEYMGNTDQVVSNTKRSLAEIRHFAMEQQPERNG</sequence>
<dbReference type="Gene3D" id="3.20.20.150">
    <property type="entry name" value="Divalent-metal-dependent TIM barrel enzymes"/>
    <property type="match status" value="1"/>
</dbReference>
<organism evidence="2 3">
    <name type="scientific">Paenibacillus faecis</name>
    <dbReference type="NCBI Taxonomy" id="862114"/>
    <lineage>
        <taxon>Bacteria</taxon>
        <taxon>Bacillati</taxon>
        <taxon>Bacillota</taxon>
        <taxon>Bacilli</taxon>
        <taxon>Bacillales</taxon>
        <taxon>Paenibacillaceae</taxon>
        <taxon>Paenibacillus</taxon>
    </lineage>
</organism>
<evidence type="ECO:0000313" key="3">
    <source>
        <dbReference type="Proteomes" id="UP000325218"/>
    </source>
</evidence>
<gene>
    <name evidence="2" type="ORF">FRY98_00515</name>
</gene>
<dbReference type="RefSeq" id="WP_148449689.1">
    <property type="nucleotide sequence ID" value="NZ_VSDO01000001.1"/>
</dbReference>
<evidence type="ECO:0000259" key="1">
    <source>
        <dbReference type="Pfam" id="PF01261"/>
    </source>
</evidence>
<protein>
    <submittedName>
        <fullName evidence="2">Sugar phosphate isomerase/epimerase</fullName>
    </submittedName>
</protein>
<dbReference type="Pfam" id="PF01261">
    <property type="entry name" value="AP_endonuc_2"/>
    <property type="match status" value="1"/>
</dbReference>
<name>A0A5D0D053_9BACL</name>
<keyword evidence="2" id="KW-0413">Isomerase</keyword>
<reference evidence="2 3" key="1">
    <citation type="submission" date="2019-08" db="EMBL/GenBank/DDBJ databases">
        <title>Genome sequencing of Paenibacillus faecis DSM 23593(T).</title>
        <authorList>
            <person name="Kook J.-K."/>
            <person name="Park S.-N."/>
            <person name="Lim Y.K."/>
        </authorList>
    </citation>
    <scope>NUCLEOTIDE SEQUENCE [LARGE SCALE GENOMIC DNA]</scope>
    <source>
        <strain evidence="2 3">DSM 23593</strain>
    </source>
</reference>
<feature type="domain" description="Xylose isomerase-like TIM barrel" evidence="1">
    <location>
        <begin position="37"/>
        <end position="265"/>
    </location>
</feature>
<dbReference type="SUPFAM" id="SSF51658">
    <property type="entry name" value="Xylose isomerase-like"/>
    <property type="match status" value="1"/>
</dbReference>
<dbReference type="InterPro" id="IPR050312">
    <property type="entry name" value="IolE/XylAMocC-like"/>
</dbReference>
<dbReference type="AlphaFoldDB" id="A0A5D0D053"/>
<keyword evidence="3" id="KW-1185">Reference proteome</keyword>
<dbReference type="InterPro" id="IPR013022">
    <property type="entry name" value="Xyl_isomerase-like_TIM-brl"/>
</dbReference>